<evidence type="ECO:0000256" key="1">
    <source>
        <dbReference type="SAM" id="MobiDB-lite"/>
    </source>
</evidence>
<name>A0ABW6Y7W9_9ACTN</name>
<dbReference type="RefSeq" id="WP_391933400.1">
    <property type="nucleotide sequence ID" value="NZ_JBIBSM010000003.1"/>
</dbReference>
<dbReference type="Proteomes" id="UP001603013">
    <property type="component" value="Unassembled WGS sequence"/>
</dbReference>
<accession>A0ABW6Y7W9</accession>
<protein>
    <submittedName>
        <fullName evidence="2">Uncharacterized protein</fullName>
    </submittedName>
</protein>
<dbReference type="EMBL" id="JBIBSM010000003">
    <property type="protein sequence ID" value="MFF8275784.1"/>
    <property type="molecule type" value="Genomic_DNA"/>
</dbReference>
<evidence type="ECO:0000313" key="3">
    <source>
        <dbReference type="Proteomes" id="UP001603013"/>
    </source>
</evidence>
<reference evidence="2 3" key="1">
    <citation type="submission" date="2024-10" db="EMBL/GenBank/DDBJ databases">
        <title>The Natural Products Discovery Center: Release of the First 8490 Sequenced Strains for Exploring Actinobacteria Biosynthetic Diversity.</title>
        <authorList>
            <person name="Kalkreuter E."/>
            <person name="Kautsar S.A."/>
            <person name="Yang D."/>
            <person name="Bader C.D."/>
            <person name="Teijaro C.N."/>
            <person name="Fluegel L."/>
            <person name="Davis C.M."/>
            <person name="Simpson J.R."/>
            <person name="Lauterbach L."/>
            <person name="Steele A.D."/>
            <person name="Gui C."/>
            <person name="Meng S."/>
            <person name="Li G."/>
            <person name="Viehrig K."/>
            <person name="Ye F."/>
            <person name="Su P."/>
            <person name="Kiefer A.F."/>
            <person name="Nichols A."/>
            <person name="Cepeda A.J."/>
            <person name="Yan W."/>
            <person name="Fan B."/>
            <person name="Jiang Y."/>
            <person name="Adhikari A."/>
            <person name="Zheng C.-J."/>
            <person name="Schuster L."/>
            <person name="Cowan T.M."/>
            <person name="Smanski M.J."/>
            <person name="Chevrette M.G."/>
            <person name="De Carvalho L.P.S."/>
            <person name="Shen B."/>
        </authorList>
    </citation>
    <scope>NUCLEOTIDE SEQUENCE [LARGE SCALE GENOMIC DNA]</scope>
    <source>
        <strain evidence="2 3">NPDC015755</strain>
    </source>
</reference>
<proteinExistence type="predicted"/>
<evidence type="ECO:0000313" key="2">
    <source>
        <dbReference type="EMBL" id="MFF8275784.1"/>
    </source>
</evidence>
<feature type="region of interest" description="Disordered" evidence="1">
    <location>
        <begin position="1"/>
        <end position="37"/>
    </location>
</feature>
<sequence length="77" mass="8097">MRAHIPSGIPALLLPGRDRAGEPRDREPGTRSEAIWADTSCPPDECHAVAHEALRHVVGRRNAGVTAPEAPDGGEAA</sequence>
<comment type="caution">
    <text evidence="2">The sequence shown here is derived from an EMBL/GenBank/DDBJ whole genome shotgun (WGS) entry which is preliminary data.</text>
</comment>
<gene>
    <name evidence="2" type="ORF">ACF05T_06655</name>
</gene>
<organism evidence="2 3">
    <name type="scientific">Streptomyces lateritius</name>
    <dbReference type="NCBI Taxonomy" id="67313"/>
    <lineage>
        <taxon>Bacteria</taxon>
        <taxon>Bacillati</taxon>
        <taxon>Actinomycetota</taxon>
        <taxon>Actinomycetes</taxon>
        <taxon>Kitasatosporales</taxon>
        <taxon>Streptomycetaceae</taxon>
        <taxon>Streptomyces</taxon>
    </lineage>
</organism>
<keyword evidence="3" id="KW-1185">Reference proteome</keyword>
<feature type="compositionally biased region" description="Basic and acidic residues" evidence="1">
    <location>
        <begin position="16"/>
        <end position="30"/>
    </location>
</feature>